<organism evidence="3 4">
    <name type="scientific">Euplotes crassus</name>
    <dbReference type="NCBI Taxonomy" id="5936"/>
    <lineage>
        <taxon>Eukaryota</taxon>
        <taxon>Sar</taxon>
        <taxon>Alveolata</taxon>
        <taxon>Ciliophora</taxon>
        <taxon>Intramacronucleata</taxon>
        <taxon>Spirotrichea</taxon>
        <taxon>Hypotrichia</taxon>
        <taxon>Euplotida</taxon>
        <taxon>Euplotidae</taxon>
        <taxon>Moneuplotes</taxon>
    </lineage>
</organism>
<keyword evidence="4" id="KW-1185">Reference proteome</keyword>
<dbReference type="AlphaFoldDB" id="A0AAD2D5S8"/>
<gene>
    <name evidence="3" type="ORF">ECRASSUSDP1_LOCUS23049</name>
</gene>
<dbReference type="PANTHER" id="PTHR20921:SF0">
    <property type="entry name" value="TRANSMEMBRANE PROTEIN 222"/>
    <property type="match status" value="1"/>
</dbReference>
<dbReference type="InterPro" id="IPR008496">
    <property type="entry name" value="TMEM222/RTE1"/>
</dbReference>
<evidence type="ECO:0000256" key="2">
    <source>
        <dbReference type="SAM" id="SignalP"/>
    </source>
</evidence>
<keyword evidence="1" id="KW-0472">Membrane</keyword>
<dbReference type="PANTHER" id="PTHR20921">
    <property type="entry name" value="TRANSMEMBRANE PROTEIN 222"/>
    <property type="match status" value="1"/>
</dbReference>
<name>A0AAD2D5S8_EUPCR</name>
<evidence type="ECO:0008006" key="5">
    <source>
        <dbReference type="Google" id="ProtNLM"/>
    </source>
</evidence>
<feature type="transmembrane region" description="Helical" evidence="1">
    <location>
        <begin position="123"/>
        <end position="147"/>
    </location>
</feature>
<keyword evidence="2" id="KW-0732">Signal</keyword>
<accession>A0AAD2D5S8</accession>
<reference evidence="3" key="1">
    <citation type="submission" date="2023-07" db="EMBL/GenBank/DDBJ databases">
        <authorList>
            <consortium name="AG Swart"/>
            <person name="Singh M."/>
            <person name="Singh A."/>
            <person name="Seah K."/>
            <person name="Emmerich C."/>
        </authorList>
    </citation>
    <scope>NUCLEOTIDE SEQUENCE</scope>
    <source>
        <strain evidence="3">DP1</strain>
    </source>
</reference>
<proteinExistence type="predicted"/>
<feature type="chain" id="PRO_5042072567" description="Transmembrane protein 222" evidence="2">
    <location>
        <begin position="23"/>
        <end position="150"/>
    </location>
</feature>
<dbReference type="Proteomes" id="UP001295684">
    <property type="component" value="Unassembled WGS sequence"/>
</dbReference>
<sequence length="150" mass="17300">MVWTPLPLITWILPMIGHTGICGPDGMIHDFSGSFSISIDNMAFGKPTKYLPLELNDSNSDQYEECIETADQKFKHMHHSLCCNNCHSHCAYVLELMKYKGKQSWTQVNIWWMFMTRSKYVSFGRFILTYIGFFIFLLLISAIVLVANFA</sequence>
<keyword evidence="1" id="KW-1133">Transmembrane helix</keyword>
<protein>
    <recommendedName>
        <fullName evidence="5">Transmembrane protein 222</fullName>
    </recommendedName>
</protein>
<keyword evidence="1" id="KW-0812">Transmembrane</keyword>
<evidence type="ECO:0000256" key="1">
    <source>
        <dbReference type="SAM" id="Phobius"/>
    </source>
</evidence>
<evidence type="ECO:0000313" key="3">
    <source>
        <dbReference type="EMBL" id="CAI2381592.1"/>
    </source>
</evidence>
<comment type="caution">
    <text evidence="3">The sequence shown here is derived from an EMBL/GenBank/DDBJ whole genome shotgun (WGS) entry which is preliminary data.</text>
</comment>
<dbReference type="Pfam" id="PF05608">
    <property type="entry name" value="RTE1"/>
    <property type="match status" value="2"/>
</dbReference>
<feature type="signal peptide" evidence="2">
    <location>
        <begin position="1"/>
        <end position="22"/>
    </location>
</feature>
<evidence type="ECO:0000313" key="4">
    <source>
        <dbReference type="Proteomes" id="UP001295684"/>
    </source>
</evidence>
<dbReference type="EMBL" id="CAMPGE010023682">
    <property type="protein sequence ID" value="CAI2381592.1"/>
    <property type="molecule type" value="Genomic_DNA"/>
</dbReference>